<evidence type="ECO:0000313" key="2">
    <source>
        <dbReference type="EMBL" id="KAL3772458.1"/>
    </source>
</evidence>
<protein>
    <recommendedName>
        <fullName evidence="1">Thioredoxin domain-containing protein</fullName>
    </recommendedName>
</protein>
<evidence type="ECO:0000259" key="1">
    <source>
        <dbReference type="Pfam" id="PF00085"/>
    </source>
</evidence>
<dbReference type="AlphaFoldDB" id="A0ABD3N8M8"/>
<evidence type="ECO:0000313" key="3">
    <source>
        <dbReference type="Proteomes" id="UP001530315"/>
    </source>
</evidence>
<dbReference type="Gene3D" id="3.40.30.10">
    <property type="entry name" value="Glutaredoxin"/>
    <property type="match status" value="1"/>
</dbReference>
<comment type="caution">
    <text evidence="2">The sequence shown here is derived from an EMBL/GenBank/DDBJ whole genome shotgun (WGS) entry which is preliminary data.</text>
</comment>
<organism evidence="2 3">
    <name type="scientific">Stephanodiscus triporus</name>
    <dbReference type="NCBI Taxonomy" id="2934178"/>
    <lineage>
        <taxon>Eukaryota</taxon>
        <taxon>Sar</taxon>
        <taxon>Stramenopiles</taxon>
        <taxon>Ochrophyta</taxon>
        <taxon>Bacillariophyta</taxon>
        <taxon>Coscinodiscophyceae</taxon>
        <taxon>Thalassiosirophycidae</taxon>
        <taxon>Stephanodiscales</taxon>
        <taxon>Stephanodiscaceae</taxon>
        <taxon>Stephanodiscus</taxon>
    </lineage>
</organism>
<dbReference type="SUPFAM" id="SSF52833">
    <property type="entry name" value="Thioredoxin-like"/>
    <property type="match status" value="1"/>
</dbReference>
<gene>
    <name evidence="2" type="ORF">ACHAW5_007313</name>
</gene>
<dbReference type="EMBL" id="JALLAZ020001577">
    <property type="protein sequence ID" value="KAL3772458.1"/>
    <property type="molecule type" value="Genomic_DNA"/>
</dbReference>
<reference evidence="2 3" key="1">
    <citation type="submission" date="2024-10" db="EMBL/GenBank/DDBJ databases">
        <title>Updated reference genomes for cyclostephanoid diatoms.</title>
        <authorList>
            <person name="Roberts W.R."/>
            <person name="Alverson A.J."/>
        </authorList>
    </citation>
    <scope>NUCLEOTIDE SEQUENCE [LARGE SCALE GENOMIC DNA]</scope>
    <source>
        <strain evidence="2 3">AJA276-08</strain>
    </source>
</reference>
<feature type="domain" description="Thioredoxin" evidence="1">
    <location>
        <begin position="1"/>
        <end position="70"/>
    </location>
</feature>
<dbReference type="Pfam" id="PF00085">
    <property type="entry name" value="Thioredoxin"/>
    <property type="match status" value="1"/>
</dbReference>
<name>A0ABD3N8M8_9STRA</name>
<dbReference type="Proteomes" id="UP001530315">
    <property type="component" value="Unassembled WGS sequence"/>
</dbReference>
<proteinExistence type="predicted"/>
<accession>A0ABD3N8M8</accession>
<sequence>MIRPMYDELSAHDVFVDRRVLFLAVNVSDHPDAAAYYDVDGWPTFLLFRNGIVVDRVVGGSAAREKLYGMISKHSS</sequence>
<dbReference type="InterPro" id="IPR036249">
    <property type="entry name" value="Thioredoxin-like_sf"/>
</dbReference>
<keyword evidence="3" id="KW-1185">Reference proteome</keyword>
<dbReference type="InterPro" id="IPR013766">
    <property type="entry name" value="Thioredoxin_domain"/>
</dbReference>
<dbReference type="CDD" id="cd02947">
    <property type="entry name" value="TRX_family"/>
    <property type="match status" value="1"/>
</dbReference>